<dbReference type="AlphaFoldDB" id="A0A2Z3HF36"/>
<dbReference type="KEGG" id="gog:C1280_27525"/>
<dbReference type="EMBL" id="CP025958">
    <property type="protein sequence ID" value="AWM37582.1"/>
    <property type="molecule type" value="Genomic_DNA"/>
</dbReference>
<evidence type="ECO:0000313" key="1">
    <source>
        <dbReference type="EMBL" id="AWM37582.1"/>
    </source>
</evidence>
<evidence type="ECO:0000313" key="2">
    <source>
        <dbReference type="EMBL" id="AWM40374.1"/>
    </source>
</evidence>
<keyword evidence="3" id="KW-1185">Reference proteome</keyword>
<organism evidence="2 3">
    <name type="scientific">Gemmata obscuriglobus</name>
    <dbReference type="NCBI Taxonomy" id="114"/>
    <lineage>
        <taxon>Bacteria</taxon>
        <taxon>Pseudomonadati</taxon>
        <taxon>Planctomycetota</taxon>
        <taxon>Planctomycetia</taxon>
        <taxon>Gemmatales</taxon>
        <taxon>Gemmataceae</taxon>
        <taxon>Gemmata</taxon>
    </lineage>
</organism>
<dbReference type="Proteomes" id="UP000245802">
    <property type="component" value="Chromosome"/>
</dbReference>
<dbReference type="RefSeq" id="WP_010036128.1">
    <property type="nucleotide sequence ID" value="NZ_CP025958.1"/>
</dbReference>
<sequence length="94" mass="10560">MGRSANPLLPLWCDLDRLLLREFMCLPWESQNPAVHAVWERLTRPDNLVALENWGLGVESFNEFARESTLRALAECRARVAEQAEPGAAPDTAV</sequence>
<evidence type="ECO:0000313" key="3">
    <source>
        <dbReference type="Proteomes" id="UP000245802"/>
    </source>
</evidence>
<reference evidence="2 3" key="1">
    <citation type="submission" date="2018-01" db="EMBL/GenBank/DDBJ databases">
        <title>G. obscuriglobus.</title>
        <authorList>
            <person name="Franke J."/>
            <person name="Blomberg W."/>
            <person name="Selmecki A."/>
        </authorList>
    </citation>
    <scope>NUCLEOTIDE SEQUENCE [LARGE SCALE GENOMIC DNA]</scope>
    <source>
        <strain evidence="2 3">DSM 5831</strain>
    </source>
</reference>
<proteinExistence type="predicted"/>
<dbReference type="EMBL" id="CP025958">
    <property type="protein sequence ID" value="AWM40374.1"/>
    <property type="molecule type" value="Genomic_DNA"/>
</dbReference>
<name>A0A2Z3HF36_9BACT</name>
<protein>
    <submittedName>
        <fullName evidence="2">Uncharacterized protein</fullName>
    </submittedName>
</protein>
<accession>A0A2Z3HF36</accession>
<dbReference type="KEGG" id="gog:C1280_11580"/>
<gene>
    <name evidence="1" type="ORF">C1280_11580</name>
    <name evidence="2" type="ORF">C1280_27525</name>
</gene>